<dbReference type="InterPro" id="IPR015943">
    <property type="entry name" value="WD40/YVTN_repeat-like_dom_sf"/>
</dbReference>
<keyword evidence="8" id="KW-0812">Transmembrane</keyword>
<dbReference type="PROSITE" id="PS00678">
    <property type="entry name" value="WD_REPEATS_1"/>
    <property type="match status" value="1"/>
</dbReference>
<dbReference type="SMART" id="SM00320">
    <property type="entry name" value="WD40"/>
    <property type="match status" value="7"/>
</dbReference>
<dbReference type="RefSeq" id="XP_013777302.1">
    <property type="nucleotide sequence ID" value="XM_013921848.2"/>
</dbReference>
<dbReference type="Gene3D" id="2.130.10.10">
    <property type="entry name" value="YVTN repeat-like/Quinoprotein amine dehydrogenase"/>
    <property type="match status" value="2"/>
</dbReference>
<feature type="repeat" description="WD" evidence="5">
    <location>
        <begin position="276"/>
        <end position="308"/>
    </location>
</feature>
<feature type="domain" description="Translation initiation factor beta propellor-like" evidence="9">
    <location>
        <begin position="125"/>
        <end position="256"/>
    </location>
</feature>
<evidence type="ECO:0000259" key="9">
    <source>
        <dbReference type="Pfam" id="PF08662"/>
    </source>
</evidence>
<keyword evidence="6" id="KW-0175">Coiled coil</keyword>
<dbReference type="SUPFAM" id="SSF50978">
    <property type="entry name" value="WD40 repeat-like"/>
    <property type="match status" value="1"/>
</dbReference>
<keyword evidence="2 5" id="KW-0853">WD repeat</keyword>
<dbReference type="InterPro" id="IPR036322">
    <property type="entry name" value="WD40_repeat_dom_sf"/>
</dbReference>
<dbReference type="PROSITE" id="PS50294">
    <property type="entry name" value="WD_REPEATS_REGION"/>
    <property type="match status" value="2"/>
</dbReference>
<sequence>MAGLIEVLSENTQIVLVTSVIACVILLIVYFLNYSDQGDATQNSKDLDSNIEQKESRGSQNKKKKGTSEKRRDAKTHYTHPWLVCTLKGHSGNILDMDFSSNGKYLASCAEDRAVLLWSVKTFTQKEHKSIRANVEFDHATRVKWSPDSKAFIICQGLGNTIQVYKVGKKDDGSPGNIEPILTFPQHHTKDIINIGISCNGRFIMTCSSDTLMVIWDLKGEVLTSIDTHHVNNYWGCVSPCGRFVASSGFTPDVKVWEVIFSKAGDFKEVKRAFELKGHSAGVYSFAFSNDSSRMASVSKDQTWRLWDTNIEYQKGQEPYLLLKGEFASLSPSIIALSPDGRTVAIASSKSVSVFSRATGEESERLEEVHSGPIKALQFSQSGKYLLVAGEKHIRVFHNIQGYKNTVHELEEKKKHANNQTFKERLQSQIDEAKSALKAIEKMEE</sequence>
<feature type="compositionally biased region" description="Basic and acidic residues" evidence="7">
    <location>
        <begin position="45"/>
        <end position="57"/>
    </location>
</feature>
<evidence type="ECO:0000256" key="5">
    <source>
        <dbReference type="PROSITE-ProRule" id="PRU00221"/>
    </source>
</evidence>
<feature type="transmembrane region" description="Helical" evidence="8">
    <location>
        <begin position="12"/>
        <end position="32"/>
    </location>
</feature>
<evidence type="ECO:0000256" key="6">
    <source>
        <dbReference type="SAM" id="Coils"/>
    </source>
</evidence>
<evidence type="ECO:0000256" key="1">
    <source>
        <dbReference type="ARBA" id="ARBA00022540"/>
    </source>
</evidence>
<evidence type="ECO:0000256" key="7">
    <source>
        <dbReference type="SAM" id="MobiDB-lite"/>
    </source>
</evidence>
<feature type="compositionally biased region" description="Basic and acidic residues" evidence="7">
    <location>
        <begin position="66"/>
        <end position="75"/>
    </location>
</feature>
<reference evidence="11" key="1">
    <citation type="submission" date="2025-08" db="UniProtKB">
        <authorList>
            <consortium name="RefSeq"/>
        </authorList>
    </citation>
    <scope>IDENTIFICATION</scope>
    <source>
        <tissue evidence="11">Muscle</tissue>
    </source>
</reference>
<accession>A0ABM1B929</accession>
<keyword evidence="1" id="KW-0396">Initiation factor</keyword>
<protein>
    <submittedName>
        <fullName evidence="11">Transducin beta-like protein 2</fullName>
    </submittedName>
</protein>
<dbReference type="PANTHER" id="PTHR44321:SF1">
    <property type="entry name" value="TRANSDUCIN BETA-LIKE PROTEIN 2"/>
    <property type="match status" value="1"/>
</dbReference>
<keyword evidence="8" id="KW-0472">Membrane</keyword>
<dbReference type="InterPro" id="IPR042410">
    <property type="entry name" value="WBSCR13"/>
</dbReference>
<dbReference type="InterPro" id="IPR019775">
    <property type="entry name" value="WD40_repeat_CS"/>
</dbReference>
<feature type="region of interest" description="Disordered" evidence="7">
    <location>
        <begin position="42"/>
        <end position="75"/>
    </location>
</feature>
<dbReference type="InterPro" id="IPR001680">
    <property type="entry name" value="WD40_rpt"/>
</dbReference>
<feature type="repeat" description="WD" evidence="5">
    <location>
        <begin position="87"/>
        <end position="122"/>
    </location>
</feature>
<feature type="repeat" description="WD" evidence="5">
    <location>
        <begin position="185"/>
        <end position="219"/>
    </location>
</feature>
<proteinExistence type="predicted"/>
<dbReference type="PANTHER" id="PTHR44321">
    <property type="entry name" value="TRANSDUCIN BETA-LIKE PROTEIN 2"/>
    <property type="match status" value="1"/>
</dbReference>
<dbReference type="PROSITE" id="PS50082">
    <property type="entry name" value="WD_REPEATS_2"/>
    <property type="match status" value="3"/>
</dbReference>
<dbReference type="Pfam" id="PF00400">
    <property type="entry name" value="WD40"/>
    <property type="match status" value="3"/>
</dbReference>
<gene>
    <name evidence="11" type="primary">LOC106461980</name>
</gene>
<keyword evidence="10" id="KW-1185">Reference proteome</keyword>
<dbReference type="Proteomes" id="UP000694941">
    <property type="component" value="Unplaced"/>
</dbReference>
<dbReference type="GeneID" id="106461980"/>
<feature type="coiled-coil region" evidence="6">
    <location>
        <begin position="400"/>
        <end position="443"/>
    </location>
</feature>
<dbReference type="InterPro" id="IPR013979">
    <property type="entry name" value="TIF_beta_prop-like"/>
</dbReference>
<keyword evidence="8" id="KW-1133">Transmembrane helix</keyword>
<keyword evidence="4" id="KW-0648">Protein biosynthesis</keyword>
<evidence type="ECO:0000256" key="2">
    <source>
        <dbReference type="ARBA" id="ARBA00022574"/>
    </source>
</evidence>
<dbReference type="Pfam" id="PF08662">
    <property type="entry name" value="eIF2A"/>
    <property type="match status" value="1"/>
</dbReference>
<evidence type="ECO:0000313" key="11">
    <source>
        <dbReference type="RefSeq" id="XP_013777302.1"/>
    </source>
</evidence>
<name>A0ABM1B929_LIMPO</name>
<evidence type="ECO:0000313" key="10">
    <source>
        <dbReference type="Proteomes" id="UP000694941"/>
    </source>
</evidence>
<keyword evidence="3" id="KW-0677">Repeat</keyword>
<organism evidence="10 11">
    <name type="scientific">Limulus polyphemus</name>
    <name type="common">Atlantic horseshoe crab</name>
    <dbReference type="NCBI Taxonomy" id="6850"/>
    <lineage>
        <taxon>Eukaryota</taxon>
        <taxon>Metazoa</taxon>
        <taxon>Ecdysozoa</taxon>
        <taxon>Arthropoda</taxon>
        <taxon>Chelicerata</taxon>
        <taxon>Merostomata</taxon>
        <taxon>Xiphosura</taxon>
        <taxon>Limulidae</taxon>
        <taxon>Limulus</taxon>
    </lineage>
</organism>
<evidence type="ECO:0000256" key="4">
    <source>
        <dbReference type="ARBA" id="ARBA00022917"/>
    </source>
</evidence>
<evidence type="ECO:0000256" key="3">
    <source>
        <dbReference type="ARBA" id="ARBA00022737"/>
    </source>
</evidence>
<evidence type="ECO:0000256" key="8">
    <source>
        <dbReference type="SAM" id="Phobius"/>
    </source>
</evidence>